<keyword evidence="2 5" id="KW-0812">Transmembrane</keyword>
<dbReference type="Gene3D" id="1.10.260.40">
    <property type="entry name" value="lambda repressor-like DNA-binding domains"/>
    <property type="match status" value="1"/>
</dbReference>
<proteinExistence type="predicted"/>
<keyword evidence="8" id="KW-1185">Reference proteome</keyword>
<dbReference type="Pfam" id="PF01381">
    <property type="entry name" value="HTH_3"/>
    <property type="match status" value="1"/>
</dbReference>
<dbReference type="Proteomes" id="UP000261082">
    <property type="component" value="Unassembled WGS sequence"/>
</dbReference>
<dbReference type="Pfam" id="PF09685">
    <property type="entry name" value="MamF_MmsF"/>
    <property type="match status" value="1"/>
</dbReference>
<dbReference type="RefSeq" id="WP_117159621.1">
    <property type="nucleotide sequence ID" value="NZ_QVID01000002.1"/>
</dbReference>
<evidence type="ECO:0000313" key="8">
    <source>
        <dbReference type="Proteomes" id="UP000261082"/>
    </source>
</evidence>
<dbReference type="GO" id="GO:0003677">
    <property type="term" value="F:DNA binding"/>
    <property type="evidence" value="ECO:0007669"/>
    <property type="project" value="InterPro"/>
</dbReference>
<comment type="caution">
    <text evidence="7">The sequence shown here is derived from an EMBL/GenBank/DDBJ whole genome shotgun (WGS) entry which is preliminary data.</text>
</comment>
<evidence type="ECO:0000256" key="4">
    <source>
        <dbReference type="ARBA" id="ARBA00023136"/>
    </source>
</evidence>
<comment type="subcellular location">
    <subcellularLocation>
        <location evidence="1">Membrane</location>
        <topology evidence="1">Multi-pass membrane protein</topology>
    </subcellularLocation>
</comment>
<dbReference type="SMART" id="SM00530">
    <property type="entry name" value="HTH_XRE"/>
    <property type="match status" value="1"/>
</dbReference>
<dbReference type="AlphaFoldDB" id="A0A3E1Q6B1"/>
<organism evidence="7 8">
    <name type="scientific">Marixanthomonas ophiurae</name>
    <dbReference type="NCBI Taxonomy" id="387659"/>
    <lineage>
        <taxon>Bacteria</taxon>
        <taxon>Pseudomonadati</taxon>
        <taxon>Bacteroidota</taxon>
        <taxon>Flavobacteriia</taxon>
        <taxon>Flavobacteriales</taxon>
        <taxon>Flavobacteriaceae</taxon>
        <taxon>Marixanthomonas</taxon>
    </lineage>
</organism>
<dbReference type="EMBL" id="QVID01000002">
    <property type="protein sequence ID" value="RFN57673.1"/>
    <property type="molecule type" value="Genomic_DNA"/>
</dbReference>
<name>A0A3E1Q6B1_9FLAO</name>
<gene>
    <name evidence="7" type="ORF">DZ858_10495</name>
</gene>
<evidence type="ECO:0000256" key="3">
    <source>
        <dbReference type="ARBA" id="ARBA00022989"/>
    </source>
</evidence>
<dbReference type="PROSITE" id="PS50943">
    <property type="entry name" value="HTH_CROC1"/>
    <property type="match status" value="1"/>
</dbReference>
<evidence type="ECO:0000259" key="6">
    <source>
        <dbReference type="PROSITE" id="PS50943"/>
    </source>
</evidence>
<keyword evidence="3 5" id="KW-1133">Transmembrane helix</keyword>
<reference evidence="7 8" key="1">
    <citation type="journal article" date="2007" name="Int. J. Syst. Evol. Microbiol.">
        <title>Marixanthomonas ophiurae gen. nov., sp. nov., a marine bacterium of the family Flavobacteriaceae isolated from a deep-sea brittle star.</title>
        <authorList>
            <person name="Romanenko L.A."/>
            <person name="Uchino M."/>
            <person name="Frolova G.M."/>
            <person name="Mikhailov V.V."/>
        </authorList>
    </citation>
    <scope>NUCLEOTIDE SEQUENCE [LARGE SCALE GENOMIC DNA]</scope>
    <source>
        <strain evidence="7 8">KMM 3046</strain>
    </source>
</reference>
<dbReference type="OrthoDB" id="1357763at2"/>
<feature type="transmembrane region" description="Helical" evidence="5">
    <location>
        <begin position="141"/>
        <end position="161"/>
    </location>
</feature>
<feature type="transmembrane region" description="Helical" evidence="5">
    <location>
        <begin position="74"/>
        <end position="99"/>
    </location>
</feature>
<keyword evidence="4 5" id="KW-0472">Membrane</keyword>
<evidence type="ECO:0000256" key="5">
    <source>
        <dbReference type="SAM" id="Phobius"/>
    </source>
</evidence>
<dbReference type="CDD" id="cd00093">
    <property type="entry name" value="HTH_XRE"/>
    <property type="match status" value="1"/>
</dbReference>
<evidence type="ECO:0000256" key="1">
    <source>
        <dbReference type="ARBA" id="ARBA00004141"/>
    </source>
</evidence>
<dbReference type="InterPro" id="IPR019109">
    <property type="entry name" value="MamF_MmsF"/>
</dbReference>
<dbReference type="InterPro" id="IPR001387">
    <property type="entry name" value="Cro/C1-type_HTH"/>
</dbReference>
<dbReference type="InterPro" id="IPR010982">
    <property type="entry name" value="Lambda_DNA-bd_dom_sf"/>
</dbReference>
<feature type="transmembrane region" description="Helical" evidence="5">
    <location>
        <begin position="111"/>
        <end position="135"/>
    </location>
</feature>
<accession>A0A3E1Q6B1</accession>
<dbReference type="SUPFAM" id="SSF47413">
    <property type="entry name" value="lambda repressor-like DNA-binding domains"/>
    <property type="match status" value="1"/>
</dbReference>
<evidence type="ECO:0000313" key="7">
    <source>
        <dbReference type="EMBL" id="RFN57673.1"/>
    </source>
</evidence>
<protein>
    <submittedName>
        <fullName evidence="7">Helix-turn-helix domain-containing protein</fullName>
    </submittedName>
</protein>
<feature type="domain" description="HTH cro/C1-type" evidence="6">
    <location>
        <begin position="4"/>
        <end position="57"/>
    </location>
</feature>
<sequence length="179" mass="20201">MAKLTQYREQQNLTQEELAEKAGVSVRTIQRIEAGATPKGYTLKTLASVLRIPESSLREDTPAENFPTPHMVKIINLSSLSFLILPFGNIIVPLVIMYLKKEVNTLTKQLVSIQILWTVVVCLLMIASPFLIDWLSLPKQAIIFILLGAMVVNLIIILLNAREIHSRNKLYCKLPFSFL</sequence>
<evidence type="ECO:0000256" key="2">
    <source>
        <dbReference type="ARBA" id="ARBA00022692"/>
    </source>
</evidence>